<dbReference type="NCBIfam" id="NF033573">
    <property type="entry name" value="transpos_IS200"/>
    <property type="match status" value="1"/>
</dbReference>
<dbReference type="PANTHER" id="PTHR33360:SF2">
    <property type="entry name" value="TRANSPOSASE FOR INSERTION SEQUENCE ELEMENT IS200"/>
    <property type="match status" value="1"/>
</dbReference>
<dbReference type="InterPro" id="IPR002686">
    <property type="entry name" value="Transposase_17"/>
</dbReference>
<dbReference type="GO" id="GO:0003677">
    <property type="term" value="F:DNA binding"/>
    <property type="evidence" value="ECO:0007669"/>
    <property type="project" value="InterPro"/>
</dbReference>
<dbReference type="GO" id="GO:0006313">
    <property type="term" value="P:DNA transposition"/>
    <property type="evidence" value="ECO:0007669"/>
    <property type="project" value="InterPro"/>
</dbReference>
<evidence type="ECO:0000313" key="2">
    <source>
        <dbReference type="EMBL" id="MCA6079255.1"/>
    </source>
</evidence>
<dbReference type="Proteomes" id="UP001139409">
    <property type="component" value="Unassembled WGS sequence"/>
</dbReference>
<evidence type="ECO:0000259" key="1">
    <source>
        <dbReference type="SMART" id="SM01321"/>
    </source>
</evidence>
<evidence type="ECO:0000313" key="3">
    <source>
        <dbReference type="Proteomes" id="UP001139409"/>
    </source>
</evidence>
<dbReference type="RefSeq" id="WP_225700114.1">
    <property type="nucleotide sequence ID" value="NZ_JAIXNE010000013.1"/>
</dbReference>
<dbReference type="AlphaFoldDB" id="A0A9X1HXR1"/>
<dbReference type="Gene3D" id="3.30.70.1290">
    <property type="entry name" value="Transposase IS200-like"/>
    <property type="match status" value="1"/>
</dbReference>
<reference evidence="2" key="1">
    <citation type="submission" date="2021-09" db="EMBL/GenBank/DDBJ databases">
        <title>Fulvivirga sp. isolated from coastal sediment.</title>
        <authorList>
            <person name="Yu H."/>
        </authorList>
    </citation>
    <scope>NUCLEOTIDE SEQUENCE</scope>
    <source>
        <strain evidence="2">1062</strain>
    </source>
</reference>
<dbReference type="SMART" id="SM01321">
    <property type="entry name" value="Y1_Tnp"/>
    <property type="match status" value="1"/>
</dbReference>
<gene>
    <name evidence="2" type="primary">tnpA</name>
    <name evidence="2" type="ORF">LDX50_30590</name>
</gene>
<accession>A0A9X1HXR1</accession>
<dbReference type="InterPro" id="IPR036515">
    <property type="entry name" value="Transposase_17_sf"/>
</dbReference>
<keyword evidence="3" id="KW-1185">Reference proteome</keyword>
<organism evidence="2 3">
    <name type="scientific">Fulvivirga sedimenti</name>
    <dbReference type="NCBI Taxonomy" id="2879465"/>
    <lineage>
        <taxon>Bacteria</taxon>
        <taxon>Pseudomonadati</taxon>
        <taxon>Bacteroidota</taxon>
        <taxon>Cytophagia</taxon>
        <taxon>Cytophagales</taxon>
        <taxon>Fulvivirgaceae</taxon>
        <taxon>Fulvivirga</taxon>
    </lineage>
</organism>
<protein>
    <submittedName>
        <fullName evidence="2">IS200/IS605 family transposase</fullName>
    </submittedName>
</protein>
<feature type="domain" description="Transposase IS200-like" evidence="1">
    <location>
        <begin position="5"/>
        <end position="119"/>
    </location>
</feature>
<dbReference type="Pfam" id="PF01797">
    <property type="entry name" value="Y1_Tnp"/>
    <property type="match status" value="1"/>
</dbReference>
<sequence>MANTYTQLHIHIVFAVKYRDALINPCWETDLYKYITGIVQSQGHKVIQINGMPDHIHILIGLRPCQSLAHLMMSVKSRSANWINSTKQGKRRFIWQSGYGAFSVSRGDLGRVANYIRKQKIHHQRISFDDELISALKENEIEFNRKYLLVSPIDNQAKVD</sequence>
<dbReference type="SUPFAM" id="SSF143422">
    <property type="entry name" value="Transposase IS200-like"/>
    <property type="match status" value="1"/>
</dbReference>
<proteinExistence type="predicted"/>
<dbReference type="GO" id="GO:0004803">
    <property type="term" value="F:transposase activity"/>
    <property type="evidence" value="ECO:0007669"/>
    <property type="project" value="InterPro"/>
</dbReference>
<dbReference type="EMBL" id="JAIXNE010000013">
    <property type="protein sequence ID" value="MCA6079255.1"/>
    <property type="molecule type" value="Genomic_DNA"/>
</dbReference>
<comment type="caution">
    <text evidence="2">The sequence shown here is derived from an EMBL/GenBank/DDBJ whole genome shotgun (WGS) entry which is preliminary data.</text>
</comment>
<dbReference type="PANTHER" id="PTHR33360">
    <property type="entry name" value="TRANSPOSASE FOR INSERTION SEQUENCE ELEMENT IS200"/>
    <property type="match status" value="1"/>
</dbReference>
<name>A0A9X1HXR1_9BACT</name>